<dbReference type="OrthoDB" id="428480at2759"/>
<dbReference type="Pfam" id="PF03173">
    <property type="entry name" value="CHB_HEX"/>
    <property type="match status" value="1"/>
</dbReference>
<gene>
    <name evidence="9" type="ORF">KP79_PYT25410</name>
</gene>
<sequence>MLCTASGNVETLAKTIRILYYLINHNPGGSYYASIILTNTGTSPIDHRGGWSLYVCHENLIEFKRFNSDTGEYAFPTIRGGFSLSHIQGCMYKFTPDPNSFGTIDPGGNRYITFMTSASIAGKYDIYPNFYLANETQSATVIHNTKNYTNRAFVGPFQNVFQYTRNPPRDLVLPVSLSRRYVSLFNSTYPKLTPGDIIPTPRHKYESTRKYVYLNSTWKIDSRKDPRVAGLMEYFTSTLNMNETPKPLLHNVILIQLKGAPRIENAGEWYNITISADHSYVHIVGATTHGLLNGFQTLLNLIEKEEHPTLGKQLMVPEIKIIDSPRFQYRGLQLDAASNFVDMKTLRKLLRIMALLKLNKLQLLLANDYAVRLEITAMPNFHTVGSRRCHDLTEQSCLFSQLGSDPSGTGTGSGYYTAKEYQQLLSLAKQLHIEIIPMWRFDSNMRASEIAIRAYSKASRNQTMNWSLPELDKTSLLKPNLFRIGNVDPCAKETEAFIRTIISTIKSYHSAANYPLKTFGVGGEDTEVDTWLEKCSARNKTNNLKHPYVRRKVEFTQLLSTIATDNNIAINAYDNLFTAFPTRCLDPNDCPNWFVPFNITKWYPKPFRFTVTHRDPRVMSLTRLQMRPSNATNITAVDRETKLRTFQKNGYQVGFLLLFNLVSHSEANYIQIH</sequence>
<dbReference type="Gene3D" id="3.30.379.10">
    <property type="entry name" value="Chitobiase/beta-hexosaminidase domain 2-like"/>
    <property type="match status" value="1"/>
</dbReference>
<evidence type="ECO:0000259" key="8">
    <source>
        <dbReference type="SMART" id="SM01081"/>
    </source>
</evidence>
<dbReference type="EMBL" id="NEDP02001097">
    <property type="protein sequence ID" value="OWF54314.1"/>
    <property type="molecule type" value="Genomic_DNA"/>
</dbReference>
<evidence type="ECO:0000313" key="10">
    <source>
        <dbReference type="Proteomes" id="UP000242188"/>
    </source>
</evidence>
<dbReference type="InterPro" id="IPR004866">
    <property type="entry name" value="CHB/HEX_N_dom"/>
</dbReference>
<evidence type="ECO:0000256" key="2">
    <source>
        <dbReference type="ARBA" id="ARBA00006285"/>
    </source>
</evidence>
<evidence type="ECO:0000256" key="6">
    <source>
        <dbReference type="ARBA" id="ARBA00030512"/>
    </source>
</evidence>
<comment type="caution">
    <text evidence="9">The sequence shown here is derived from an EMBL/GenBank/DDBJ whole genome shotgun (WGS) entry which is preliminary data.</text>
</comment>
<dbReference type="SUPFAM" id="SSF55545">
    <property type="entry name" value="beta-N-acetylhexosaminidase-like domain"/>
    <property type="match status" value="1"/>
</dbReference>
<dbReference type="InterPro" id="IPR025705">
    <property type="entry name" value="Beta_hexosaminidase_sua/sub"/>
</dbReference>
<evidence type="ECO:0000256" key="4">
    <source>
        <dbReference type="ARBA" id="ARBA00022801"/>
    </source>
</evidence>
<name>A0A210QZZ8_MIZYE</name>
<dbReference type="Proteomes" id="UP000242188">
    <property type="component" value="Unassembled WGS sequence"/>
</dbReference>
<dbReference type="InterPro" id="IPR015883">
    <property type="entry name" value="Glyco_hydro_20_cat"/>
</dbReference>
<dbReference type="GO" id="GO:0004563">
    <property type="term" value="F:beta-N-acetylhexosaminidase activity"/>
    <property type="evidence" value="ECO:0007669"/>
    <property type="project" value="UniProtKB-EC"/>
</dbReference>
<dbReference type="Pfam" id="PF02838">
    <property type="entry name" value="Glyco_hydro_20b"/>
    <property type="match status" value="1"/>
</dbReference>
<dbReference type="PANTHER" id="PTHR22600:SF57">
    <property type="entry name" value="BETA-N-ACETYLHEXOSAMINIDASE"/>
    <property type="match status" value="1"/>
</dbReference>
<comment type="catalytic activity">
    <reaction evidence="1">
        <text>Hydrolysis of terminal non-reducing N-acetyl-D-hexosamine residues in N-acetyl-beta-D-hexosaminides.</text>
        <dbReference type="EC" id="3.2.1.52"/>
    </reaction>
</comment>
<evidence type="ECO:0000256" key="7">
    <source>
        <dbReference type="ARBA" id="ARBA00033000"/>
    </source>
</evidence>
<dbReference type="Gene3D" id="2.60.40.290">
    <property type="match status" value="1"/>
</dbReference>
<evidence type="ECO:0000256" key="5">
    <source>
        <dbReference type="ARBA" id="ARBA00023295"/>
    </source>
</evidence>
<dbReference type="SMART" id="SM01081">
    <property type="entry name" value="CHB_HEX"/>
    <property type="match status" value="1"/>
</dbReference>
<dbReference type="EC" id="3.2.1.52" evidence="3"/>
<dbReference type="InterPro" id="IPR017853">
    <property type="entry name" value="GH"/>
</dbReference>
<protein>
    <recommendedName>
        <fullName evidence="3">beta-N-acetylhexosaminidase</fullName>
        <ecNumber evidence="3">3.2.1.52</ecNumber>
    </recommendedName>
    <alternativeName>
        <fullName evidence="6">Beta-N-acetylhexosaminidase</fullName>
    </alternativeName>
    <alternativeName>
        <fullName evidence="7">N-acetyl-beta-glucosaminidase</fullName>
    </alternativeName>
</protein>
<keyword evidence="10" id="KW-1185">Reference proteome</keyword>
<keyword evidence="5" id="KW-0326">Glycosidase</keyword>
<dbReference type="Pfam" id="PF00728">
    <property type="entry name" value="Glyco_hydro_20"/>
    <property type="match status" value="1"/>
</dbReference>
<dbReference type="InterPro" id="IPR012291">
    <property type="entry name" value="CBM2_carb-bd_dom_sf"/>
</dbReference>
<evidence type="ECO:0000313" key="9">
    <source>
        <dbReference type="EMBL" id="OWF54314.1"/>
    </source>
</evidence>
<dbReference type="SUPFAM" id="SSF51445">
    <property type="entry name" value="(Trans)glycosidases"/>
    <property type="match status" value="1"/>
</dbReference>
<reference evidence="9 10" key="1">
    <citation type="journal article" date="2017" name="Nat. Ecol. Evol.">
        <title>Scallop genome provides insights into evolution of bilaterian karyotype and development.</title>
        <authorList>
            <person name="Wang S."/>
            <person name="Zhang J."/>
            <person name="Jiao W."/>
            <person name="Li J."/>
            <person name="Xun X."/>
            <person name="Sun Y."/>
            <person name="Guo X."/>
            <person name="Huan P."/>
            <person name="Dong B."/>
            <person name="Zhang L."/>
            <person name="Hu X."/>
            <person name="Sun X."/>
            <person name="Wang J."/>
            <person name="Zhao C."/>
            <person name="Wang Y."/>
            <person name="Wang D."/>
            <person name="Huang X."/>
            <person name="Wang R."/>
            <person name="Lv J."/>
            <person name="Li Y."/>
            <person name="Zhang Z."/>
            <person name="Liu B."/>
            <person name="Lu W."/>
            <person name="Hui Y."/>
            <person name="Liang J."/>
            <person name="Zhou Z."/>
            <person name="Hou R."/>
            <person name="Li X."/>
            <person name="Liu Y."/>
            <person name="Li H."/>
            <person name="Ning X."/>
            <person name="Lin Y."/>
            <person name="Zhao L."/>
            <person name="Xing Q."/>
            <person name="Dou J."/>
            <person name="Li Y."/>
            <person name="Mao J."/>
            <person name="Guo H."/>
            <person name="Dou H."/>
            <person name="Li T."/>
            <person name="Mu C."/>
            <person name="Jiang W."/>
            <person name="Fu Q."/>
            <person name="Fu X."/>
            <person name="Miao Y."/>
            <person name="Liu J."/>
            <person name="Yu Q."/>
            <person name="Li R."/>
            <person name="Liao H."/>
            <person name="Li X."/>
            <person name="Kong Y."/>
            <person name="Jiang Z."/>
            <person name="Chourrout D."/>
            <person name="Li R."/>
            <person name="Bao Z."/>
        </authorList>
    </citation>
    <scope>NUCLEOTIDE SEQUENCE [LARGE SCALE GENOMIC DNA]</scope>
    <source>
        <strain evidence="9 10">PY_sf001</strain>
    </source>
</reference>
<dbReference type="GO" id="GO:0005975">
    <property type="term" value="P:carbohydrate metabolic process"/>
    <property type="evidence" value="ECO:0007669"/>
    <property type="project" value="InterPro"/>
</dbReference>
<organism evidence="9 10">
    <name type="scientific">Mizuhopecten yessoensis</name>
    <name type="common">Japanese scallop</name>
    <name type="synonym">Patinopecten yessoensis</name>
    <dbReference type="NCBI Taxonomy" id="6573"/>
    <lineage>
        <taxon>Eukaryota</taxon>
        <taxon>Metazoa</taxon>
        <taxon>Spiralia</taxon>
        <taxon>Lophotrochozoa</taxon>
        <taxon>Mollusca</taxon>
        <taxon>Bivalvia</taxon>
        <taxon>Autobranchia</taxon>
        <taxon>Pteriomorphia</taxon>
        <taxon>Pectinida</taxon>
        <taxon>Pectinoidea</taxon>
        <taxon>Pectinidae</taxon>
        <taxon>Mizuhopecten</taxon>
    </lineage>
</organism>
<evidence type="ECO:0000256" key="1">
    <source>
        <dbReference type="ARBA" id="ARBA00001231"/>
    </source>
</evidence>
<dbReference type="GO" id="GO:0030247">
    <property type="term" value="F:polysaccharide binding"/>
    <property type="evidence" value="ECO:0007669"/>
    <property type="project" value="InterPro"/>
</dbReference>
<dbReference type="InterPro" id="IPR008965">
    <property type="entry name" value="CBM2/CBM3_carb-bd_dom_sf"/>
</dbReference>
<dbReference type="PANTHER" id="PTHR22600">
    <property type="entry name" value="BETA-HEXOSAMINIDASE"/>
    <property type="match status" value="1"/>
</dbReference>
<dbReference type="Gene3D" id="3.20.20.80">
    <property type="entry name" value="Glycosidases"/>
    <property type="match status" value="1"/>
</dbReference>
<dbReference type="InterPro" id="IPR015882">
    <property type="entry name" value="HEX_bac_N"/>
</dbReference>
<keyword evidence="4" id="KW-0378">Hydrolase</keyword>
<evidence type="ECO:0000256" key="3">
    <source>
        <dbReference type="ARBA" id="ARBA00012663"/>
    </source>
</evidence>
<dbReference type="GO" id="GO:0030203">
    <property type="term" value="P:glycosaminoglycan metabolic process"/>
    <property type="evidence" value="ECO:0007669"/>
    <property type="project" value="TreeGrafter"/>
</dbReference>
<dbReference type="AlphaFoldDB" id="A0A210QZZ8"/>
<proteinExistence type="inferred from homology"/>
<dbReference type="SUPFAM" id="SSF49384">
    <property type="entry name" value="Carbohydrate-binding domain"/>
    <property type="match status" value="1"/>
</dbReference>
<comment type="similarity">
    <text evidence="2">Belongs to the glycosyl hydrolase 20 family.</text>
</comment>
<dbReference type="InterPro" id="IPR029018">
    <property type="entry name" value="Hex-like_dom2"/>
</dbReference>
<accession>A0A210QZZ8</accession>
<dbReference type="GO" id="GO:0016020">
    <property type="term" value="C:membrane"/>
    <property type="evidence" value="ECO:0007669"/>
    <property type="project" value="TreeGrafter"/>
</dbReference>
<dbReference type="STRING" id="6573.A0A210QZZ8"/>
<feature type="domain" description="Chitobiase/beta-hexosaminidases N-terminal" evidence="8">
    <location>
        <begin position="14"/>
        <end position="176"/>
    </location>
</feature>
<dbReference type="PRINTS" id="PR00738">
    <property type="entry name" value="GLHYDRLASE20"/>
</dbReference>